<dbReference type="SUPFAM" id="SSF54506">
    <property type="entry name" value="Diaminopimelate epimerase-like"/>
    <property type="match status" value="1"/>
</dbReference>
<dbReference type="PANTHER" id="PTHR13774:SF32">
    <property type="entry name" value="ANTISENSE-ENHANCING SEQUENCE 1"/>
    <property type="match status" value="1"/>
</dbReference>
<dbReference type="InterPro" id="IPR003719">
    <property type="entry name" value="Phenazine_PhzF-like"/>
</dbReference>
<dbReference type="EMBL" id="KI966461">
    <property type="protein sequence ID" value="EWC43474.1"/>
    <property type="molecule type" value="Genomic_DNA"/>
</dbReference>
<proteinExistence type="predicted"/>
<dbReference type="Gene3D" id="3.10.310.10">
    <property type="entry name" value="Diaminopimelate Epimerase, Chain A, domain 1"/>
    <property type="match status" value="2"/>
</dbReference>
<gene>
    <name evidence="2" type="ORF">DRE_07553</name>
</gene>
<keyword evidence="3" id="KW-1185">Reference proteome</keyword>
<feature type="active site" evidence="1">
    <location>
        <position position="50"/>
    </location>
</feature>
<dbReference type="NCBIfam" id="TIGR00654">
    <property type="entry name" value="PhzF_family"/>
    <property type="match status" value="1"/>
</dbReference>
<dbReference type="PANTHER" id="PTHR13774">
    <property type="entry name" value="PHENAZINE BIOSYNTHESIS PROTEIN"/>
    <property type="match status" value="1"/>
</dbReference>
<dbReference type="GO" id="GO:0016853">
    <property type="term" value="F:isomerase activity"/>
    <property type="evidence" value="ECO:0007669"/>
    <property type="project" value="TreeGrafter"/>
</dbReference>
<evidence type="ECO:0000313" key="2">
    <source>
        <dbReference type="EMBL" id="EWC43474.1"/>
    </source>
</evidence>
<dbReference type="OrthoDB" id="75169at2759"/>
<organism evidence="2 3">
    <name type="scientific">Drechslerella stenobrocha 248</name>
    <dbReference type="NCBI Taxonomy" id="1043628"/>
    <lineage>
        <taxon>Eukaryota</taxon>
        <taxon>Fungi</taxon>
        <taxon>Dikarya</taxon>
        <taxon>Ascomycota</taxon>
        <taxon>Pezizomycotina</taxon>
        <taxon>Orbiliomycetes</taxon>
        <taxon>Orbiliales</taxon>
        <taxon>Orbiliaceae</taxon>
        <taxon>Drechslerella</taxon>
    </lineage>
</organism>
<reference evidence="2 3" key="1">
    <citation type="submission" date="2013-05" db="EMBL/GenBank/DDBJ databases">
        <title>Drechslerella stenobrocha genome reveals carnivorous origination and mechanical trapping mechanism of predatory fungi.</title>
        <authorList>
            <person name="Liu X."/>
            <person name="Zhang W."/>
            <person name="Liu K."/>
        </authorList>
    </citation>
    <scope>NUCLEOTIDE SEQUENCE [LARGE SCALE GENOMIC DNA]</scope>
    <source>
        <strain evidence="2 3">248</strain>
    </source>
</reference>
<sequence length="327" mass="34496">MPRIPFSTLDVFTTTPLSAGNPLAVVPVPHDVTLTKAQEHLIAREFGYSETVFIYPPTTTTTPPRLAIWTITQELPFAGHPTVGATYYLASTGEPQYQSNFQLSVPAGTVAAAYDPQSGKVSVEVPQKLTLWDRKISLARTREAIGLPAASPDGSNDVTTDDAFGKSCTDGVPVISVVDGLAFALVEVTGVDVLARLSPGNAEKQLDAHRDIGAEMPVFLGAYCYTIVAETGGELEVRTRMFFKGEGEDPGTGSAACALASYLALARGVGVGGARACEWAVEVTQGVEMGRRNEIGVRVTLGEEGRTVPKVVLEGAAVEVMRGTLAV</sequence>
<dbReference type="AlphaFoldDB" id="W7HKF2"/>
<evidence type="ECO:0008006" key="4">
    <source>
        <dbReference type="Google" id="ProtNLM"/>
    </source>
</evidence>
<evidence type="ECO:0000313" key="3">
    <source>
        <dbReference type="Proteomes" id="UP000024837"/>
    </source>
</evidence>
<evidence type="ECO:0000256" key="1">
    <source>
        <dbReference type="PIRSR" id="PIRSR016184-1"/>
    </source>
</evidence>
<accession>W7HKF2</accession>
<dbReference type="Proteomes" id="UP000024837">
    <property type="component" value="Unassembled WGS sequence"/>
</dbReference>
<dbReference type="PIRSF" id="PIRSF016184">
    <property type="entry name" value="PhzC_PhzF"/>
    <property type="match status" value="1"/>
</dbReference>
<dbReference type="HOGENOM" id="CLU_048756_1_0_1"/>
<dbReference type="Pfam" id="PF02567">
    <property type="entry name" value="PhzC-PhzF"/>
    <property type="match status" value="1"/>
</dbReference>
<protein>
    <recommendedName>
        <fullName evidence="4">Diaminopimelate epimerase-like protein</fullName>
    </recommendedName>
</protein>
<name>W7HKF2_9PEZI</name>
<dbReference type="GO" id="GO:0005737">
    <property type="term" value="C:cytoplasm"/>
    <property type="evidence" value="ECO:0007669"/>
    <property type="project" value="TreeGrafter"/>
</dbReference>